<dbReference type="CDD" id="cd02961">
    <property type="entry name" value="PDI_a_family"/>
    <property type="match status" value="1"/>
</dbReference>
<evidence type="ECO:0000259" key="6">
    <source>
        <dbReference type="PROSITE" id="PS50865"/>
    </source>
</evidence>
<dbReference type="PANTHER" id="PTHR13832">
    <property type="entry name" value="PROTEIN PHOSPHATASE 2C"/>
    <property type="match status" value="1"/>
</dbReference>
<evidence type="ECO:0000256" key="2">
    <source>
        <dbReference type="ARBA" id="ARBA00022771"/>
    </source>
</evidence>
<reference evidence="8 9" key="1">
    <citation type="submission" date="2020-04" db="EMBL/GenBank/DDBJ databases">
        <title>Perkinsus olseni comparative genomics.</title>
        <authorList>
            <person name="Bogema D.R."/>
        </authorList>
    </citation>
    <scope>NUCLEOTIDE SEQUENCE [LARGE SCALE GENOMIC DNA]</scope>
    <source>
        <strain evidence="8">00978-12</strain>
    </source>
</reference>
<dbReference type="InterPro" id="IPR036249">
    <property type="entry name" value="Thioredoxin-like_sf"/>
</dbReference>
<keyword evidence="1" id="KW-0479">Metal-binding</keyword>
<dbReference type="GO" id="GO:0008270">
    <property type="term" value="F:zinc ion binding"/>
    <property type="evidence" value="ECO:0007669"/>
    <property type="project" value="UniProtKB-KW"/>
</dbReference>
<evidence type="ECO:0000313" key="8">
    <source>
        <dbReference type="EMBL" id="KAF4680070.1"/>
    </source>
</evidence>
<dbReference type="GO" id="GO:0004722">
    <property type="term" value="F:protein serine/threonine phosphatase activity"/>
    <property type="evidence" value="ECO:0007669"/>
    <property type="project" value="InterPro"/>
</dbReference>
<dbReference type="SUPFAM" id="SSF52833">
    <property type="entry name" value="Thioredoxin-like"/>
    <property type="match status" value="1"/>
</dbReference>
<name>A0A7J6N9A8_PEROL</name>
<sequence>MGGLLSHPVTAVHLQRRANDKFQCGVATLQGWRISHEDAHCIDLDWGLTHEEGFFAVLDGHTGDDAAEFGAKELPKQLSESAGDPEDRTVQGIQAGFLATDEALRQSHSEAGAVVVASIVTPLGNGKYKVRIMNAGDSRAVVFSGKQVDMAKLEKAQDDVTKQLCNDDSTEASSDRGLLGGGDPLGSKKNLAALSEEDVGLLAATKDHKPDDPEEKARIEEAGGFVSSEEPARLCGVLALSRGLGDFAYKDDEDLSADKQKCIAVPDVKEVVVEAGDWVVLACDGVFDVMSNEDVAREVMVRAQSGQDLAEIATEVLQRCLNLLDSKDNMTCMVIRKQEELQLGGYADPQTLAPGMAEKYQTFFRKAGFSKNPAACSTCSRVYRHMAQCPCKNAVYCGVTCQKKGWKDHKKVCKAVKGNVPASPTAATDTASSAGRKGHHGGHNVWAQPADSSLRHLVPEAVKLFERSQSPMIGWGDTPLTPSRLLGMLDAAEIDQMLLSAWVRPGGIEAVSNEKVLSFTTAAPDRFFGLAAVDLDRPVEAARLIEKAVKDDGFVGVRIMPWLWDRPPTHETYYPIYLKCVELGVPLCTQVGHTGPARPSDTGRPIPYIDRVALHFPELRIVCGHIGHPWLHEMMSVMWKHENIFLDTSAYLPKMYGKDLLAYLHTKSGSKKVMFGTNFPQLDLTKCMQQVHQLGLPPDVKDRFLTTNAQKVFALPCQQQQQSGFGQPGLPSTDGAGKNGSDEENRVVDEAFMRSLTVTPVPPGDYTEEENNFLVDQMVKHRAQLKGKFEGMVRIRNKIYQMIAVAMNRRFPNAQPKSTLEIKRRITCLVERVRRGGGDKYPPDHWHNVLTREYLNWHPTAAPSSVDEYDYDSESTSSAEHVLDGSWVDGRGHISLEKLLDKKSELEIALRQAELVKLPEMAAMMIAVFHSSYHGLYPKGETKILDGDENDVRKAEATKLYKKVTIFYAHWCSHCQSVAHDLNTNEKKFYDPKTFYDEEGLPRVVAFDCARDDEANEFCGEQGVKGYPTFYTCLRDKKSGGVFPADPLKLCHQCAETNTGNTAPTTTTTTTTTTTPTTTPCATTTPCSASTATTTTTTTTTMSTTSFPTPTTIITTPCRTSTTTKSSPTIITTTATPTGGSIFPDEANATYAMRTLDGILAFAYALHTATFFPMNKTLIEEKLKTLEESLLPVIIAVHPDKEFREDVRGLLDNITQASGRYH</sequence>
<dbReference type="SUPFAM" id="SSF81606">
    <property type="entry name" value="PP2C-like"/>
    <property type="match status" value="1"/>
</dbReference>
<dbReference type="Pfam" id="PF01753">
    <property type="entry name" value="zf-MYND"/>
    <property type="match status" value="1"/>
</dbReference>
<dbReference type="InterPro" id="IPR002893">
    <property type="entry name" value="Znf_MYND"/>
</dbReference>
<dbReference type="InterPro" id="IPR013766">
    <property type="entry name" value="Thioredoxin_domain"/>
</dbReference>
<organism evidence="8 9">
    <name type="scientific">Perkinsus olseni</name>
    <name type="common">Perkinsus atlanticus</name>
    <dbReference type="NCBI Taxonomy" id="32597"/>
    <lineage>
        <taxon>Eukaryota</taxon>
        <taxon>Sar</taxon>
        <taxon>Alveolata</taxon>
        <taxon>Perkinsozoa</taxon>
        <taxon>Perkinsea</taxon>
        <taxon>Perkinsida</taxon>
        <taxon>Perkinsidae</taxon>
        <taxon>Perkinsus</taxon>
    </lineage>
</organism>
<dbReference type="Pfam" id="PF04909">
    <property type="entry name" value="Amidohydro_2"/>
    <property type="match status" value="1"/>
</dbReference>
<dbReference type="Proteomes" id="UP000541610">
    <property type="component" value="Unassembled WGS sequence"/>
</dbReference>
<dbReference type="Gene3D" id="3.40.30.10">
    <property type="entry name" value="Glutaredoxin"/>
    <property type="match status" value="1"/>
</dbReference>
<evidence type="ECO:0000256" key="3">
    <source>
        <dbReference type="ARBA" id="ARBA00022833"/>
    </source>
</evidence>
<evidence type="ECO:0000256" key="4">
    <source>
        <dbReference type="PROSITE-ProRule" id="PRU00134"/>
    </source>
</evidence>
<dbReference type="SMART" id="SM00332">
    <property type="entry name" value="PP2Cc"/>
    <property type="match status" value="1"/>
</dbReference>
<dbReference type="PANTHER" id="PTHR13832:SF827">
    <property type="entry name" value="PROTEIN PHOSPHATASE 1L"/>
    <property type="match status" value="1"/>
</dbReference>
<feature type="region of interest" description="Disordered" evidence="5">
    <location>
        <begin position="421"/>
        <end position="446"/>
    </location>
</feature>
<evidence type="ECO:0000256" key="1">
    <source>
        <dbReference type="ARBA" id="ARBA00022723"/>
    </source>
</evidence>
<dbReference type="InterPro" id="IPR032466">
    <property type="entry name" value="Metal_Hydrolase"/>
</dbReference>
<evidence type="ECO:0000313" key="9">
    <source>
        <dbReference type="Proteomes" id="UP000541610"/>
    </source>
</evidence>
<dbReference type="SUPFAM" id="SSF144232">
    <property type="entry name" value="HIT/MYND zinc finger-like"/>
    <property type="match status" value="1"/>
</dbReference>
<protein>
    <submittedName>
        <fullName evidence="8">Protein phosphatase 1A</fullName>
    </submittedName>
</protein>
<dbReference type="PROSITE" id="PS01360">
    <property type="entry name" value="ZF_MYND_1"/>
    <property type="match status" value="1"/>
</dbReference>
<gene>
    <name evidence="8" type="primary">PPM1A</name>
    <name evidence="8" type="ORF">FOZ60_014128</name>
</gene>
<feature type="compositionally biased region" description="Low complexity" evidence="5">
    <location>
        <begin position="421"/>
        <end position="434"/>
    </location>
</feature>
<evidence type="ECO:0000259" key="7">
    <source>
        <dbReference type="PROSITE" id="PS51746"/>
    </source>
</evidence>
<dbReference type="InterPro" id="IPR006680">
    <property type="entry name" value="Amidohydro-rel"/>
</dbReference>
<dbReference type="CDD" id="cd00143">
    <property type="entry name" value="PP2Cc"/>
    <property type="match status" value="1"/>
</dbReference>
<dbReference type="PROSITE" id="PS50865">
    <property type="entry name" value="ZF_MYND_2"/>
    <property type="match status" value="1"/>
</dbReference>
<dbReference type="OrthoDB" id="10264738at2759"/>
<feature type="region of interest" description="Disordered" evidence="5">
    <location>
        <begin position="721"/>
        <end position="742"/>
    </location>
</feature>
<keyword evidence="3" id="KW-0862">Zinc</keyword>
<dbReference type="InterPro" id="IPR001932">
    <property type="entry name" value="PPM-type_phosphatase-like_dom"/>
</dbReference>
<dbReference type="Gene3D" id="6.10.140.2220">
    <property type="match status" value="1"/>
</dbReference>
<dbReference type="EMBL" id="JABANP010000652">
    <property type="protein sequence ID" value="KAF4680070.1"/>
    <property type="molecule type" value="Genomic_DNA"/>
</dbReference>
<proteinExistence type="predicted"/>
<dbReference type="Gene3D" id="3.60.40.10">
    <property type="entry name" value="PPM-type phosphatase domain"/>
    <property type="match status" value="1"/>
</dbReference>
<feature type="domain" description="MYND-type" evidence="6">
    <location>
        <begin position="376"/>
        <end position="413"/>
    </location>
</feature>
<dbReference type="Gene3D" id="3.20.20.140">
    <property type="entry name" value="Metal-dependent hydrolases"/>
    <property type="match status" value="1"/>
</dbReference>
<dbReference type="PROSITE" id="PS51746">
    <property type="entry name" value="PPM_2"/>
    <property type="match status" value="1"/>
</dbReference>
<comment type="caution">
    <text evidence="8">The sequence shown here is derived from an EMBL/GenBank/DDBJ whole genome shotgun (WGS) entry which is preliminary data.</text>
</comment>
<accession>A0A7J6N9A8</accession>
<dbReference type="InterPro" id="IPR015655">
    <property type="entry name" value="PP2C"/>
</dbReference>
<keyword evidence="2 4" id="KW-0863">Zinc-finger</keyword>
<dbReference type="Pfam" id="PF00481">
    <property type="entry name" value="PP2C"/>
    <property type="match status" value="2"/>
</dbReference>
<dbReference type="AlphaFoldDB" id="A0A7J6N9A8"/>
<dbReference type="SUPFAM" id="SSF51556">
    <property type="entry name" value="Metallo-dependent hydrolases"/>
    <property type="match status" value="1"/>
</dbReference>
<evidence type="ECO:0000256" key="5">
    <source>
        <dbReference type="SAM" id="MobiDB-lite"/>
    </source>
</evidence>
<feature type="domain" description="PPM-type phosphatase" evidence="7">
    <location>
        <begin position="23"/>
        <end position="337"/>
    </location>
</feature>
<dbReference type="InterPro" id="IPR036457">
    <property type="entry name" value="PPM-type-like_dom_sf"/>
</dbReference>
<dbReference type="Pfam" id="PF00085">
    <property type="entry name" value="Thioredoxin"/>
    <property type="match status" value="1"/>
</dbReference>